<feature type="transmembrane region" description="Helical" evidence="7">
    <location>
        <begin position="59"/>
        <end position="76"/>
    </location>
</feature>
<name>A0A0H4PC61_9BACT</name>
<evidence type="ECO:0000256" key="6">
    <source>
        <dbReference type="ARBA" id="ARBA00023136"/>
    </source>
</evidence>
<dbReference type="PANTHER" id="PTHR43731:SF14">
    <property type="entry name" value="PRESENILIN-ASSOCIATED RHOMBOID-LIKE PROTEIN, MITOCHONDRIAL"/>
    <property type="match status" value="1"/>
</dbReference>
<keyword evidence="4" id="KW-0378">Hydrolase</keyword>
<comment type="subcellular location">
    <subcellularLocation>
        <location evidence="1">Membrane</location>
        <topology evidence="1">Multi-pass membrane protein</topology>
    </subcellularLocation>
</comment>
<feature type="domain" description="Peptidase S54 rhomboid" evidence="8">
    <location>
        <begin position="47"/>
        <end position="106"/>
    </location>
</feature>
<evidence type="ECO:0000256" key="4">
    <source>
        <dbReference type="ARBA" id="ARBA00022801"/>
    </source>
</evidence>
<dbReference type="RefSeq" id="WP_048642152.1">
    <property type="nucleotide sequence ID" value="NZ_CAXBGM010000028.1"/>
</dbReference>
<dbReference type="KEGG" id="camu:CA2015_2437"/>
<dbReference type="GO" id="GO:0004252">
    <property type="term" value="F:serine-type endopeptidase activity"/>
    <property type="evidence" value="ECO:0007669"/>
    <property type="project" value="InterPro"/>
</dbReference>
<feature type="transmembrane region" description="Helical" evidence="7">
    <location>
        <begin position="236"/>
        <end position="255"/>
    </location>
</feature>
<evidence type="ECO:0000256" key="1">
    <source>
        <dbReference type="ARBA" id="ARBA00004141"/>
    </source>
</evidence>
<dbReference type="OrthoDB" id="9807874at2"/>
<evidence type="ECO:0000313" key="9">
    <source>
        <dbReference type="EMBL" id="AKP51849.1"/>
    </source>
</evidence>
<dbReference type="Gene3D" id="1.20.1540.10">
    <property type="entry name" value="Rhomboid-like"/>
    <property type="match status" value="1"/>
</dbReference>
<proteinExistence type="inferred from homology"/>
<evidence type="ECO:0000256" key="5">
    <source>
        <dbReference type="ARBA" id="ARBA00022989"/>
    </source>
</evidence>
<evidence type="ECO:0000256" key="7">
    <source>
        <dbReference type="SAM" id="Phobius"/>
    </source>
</evidence>
<keyword evidence="3 7" id="KW-0812">Transmembrane</keyword>
<dbReference type="Proteomes" id="UP000036520">
    <property type="component" value="Chromosome"/>
</dbReference>
<feature type="transmembrane region" description="Helical" evidence="7">
    <location>
        <begin position="212"/>
        <end position="230"/>
    </location>
</feature>
<comment type="similarity">
    <text evidence="2">Belongs to the peptidase S54 family.</text>
</comment>
<dbReference type="GO" id="GO:0016020">
    <property type="term" value="C:membrane"/>
    <property type="evidence" value="ECO:0007669"/>
    <property type="project" value="UniProtKB-SubCell"/>
</dbReference>
<feature type="transmembrane region" description="Helical" evidence="7">
    <location>
        <begin position="184"/>
        <end position="205"/>
    </location>
</feature>
<keyword evidence="6 7" id="KW-0472">Membrane</keyword>
<protein>
    <submittedName>
        <fullName evidence="9">Rhomboid family protein</fullName>
    </submittedName>
</protein>
<dbReference type="Pfam" id="PF01694">
    <property type="entry name" value="Rhomboid"/>
    <property type="match status" value="2"/>
</dbReference>
<dbReference type="AlphaFoldDB" id="A0A0H4PC61"/>
<feature type="domain" description="Peptidase S54 rhomboid" evidence="8">
    <location>
        <begin position="173"/>
        <end position="253"/>
    </location>
</feature>
<keyword evidence="5 7" id="KW-1133">Transmembrane helix</keyword>
<dbReference type="PANTHER" id="PTHR43731">
    <property type="entry name" value="RHOMBOID PROTEASE"/>
    <property type="match status" value="1"/>
</dbReference>
<evidence type="ECO:0000256" key="3">
    <source>
        <dbReference type="ARBA" id="ARBA00022692"/>
    </source>
</evidence>
<evidence type="ECO:0000256" key="2">
    <source>
        <dbReference type="ARBA" id="ARBA00009045"/>
    </source>
</evidence>
<feature type="transmembrane region" description="Helical" evidence="7">
    <location>
        <begin position="12"/>
        <end position="39"/>
    </location>
</feature>
<feature type="transmembrane region" description="Helical" evidence="7">
    <location>
        <begin position="85"/>
        <end position="106"/>
    </location>
</feature>
<dbReference type="InterPro" id="IPR022764">
    <property type="entry name" value="Peptidase_S54_rhomboid_dom"/>
</dbReference>
<organism evidence="9 10">
    <name type="scientific">Cyclobacterium amurskyense</name>
    <dbReference type="NCBI Taxonomy" id="320787"/>
    <lineage>
        <taxon>Bacteria</taxon>
        <taxon>Pseudomonadati</taxon>
        <taxon>Bacteroidota</taxon>
        <taxon>Cytophagia</taxon>
        <taxon>Cytophagales</taxon>
        <taxon>Cyclobacteriaceae</taxon>
        <taxon>Cyclobacterium</taxon>
    </lineage>
</organism>
<evidence type="ECO:0000313" key="10">
    <source>
        <dbReference type="Proteomes" id="UP000036520"/>
    </source>
</evidence>
<dbReference type="STRING" id="320787.CA2015_2437"/>
<dbReference type="InterPro" id="IPR035952">
    <property type="entry name" value="Rhomboid-like_sf"/>
</dbReference>
<dbReference type="PATRIC" id="fig|320787.5.peg.2674"/>
<gene>
    <name evidence="9" type="ORF">CA2015_2437</name>
</gene>
<accession>A0A0H4PC61</accession>
<sequence>MFRALTPIVKNLLLITVGMHVIASFFLPQLKGLFALYYIDSRNFMPFQFVTYMFMHADFWHLLSNMFGLFIFGPLLEQFLGPKKILILWMVCGVGSGVLYSGYVAYNMGQLNNRIETFAENPDPEEFNRFVSDNSHYFNAGIYDFIDEYSRDADNTELQERAKRNMLGIRDLKANIPMVGASGALFGILIAFGMLFPNTQLFLLFPPMPIRAKYLVLFYGLYTVYNIFVSNPTDNVAHFAHLSGLLIGAVLVTYWKRDRQNFY</sequence>
<dbReference type="InterPro" id="IPR050925">
    <property type="entry name" value="Rhomboid_protease_S54"/>
</dbReference>
<evidence type="ECO:0000259" key="8">
    <source>
        <dbReference type="Pfam" id="PF01694"/>
    </source>
</evidence>
<dbReference type="EMBL" id="CP012040">
    <property type="protein sequence ID" value="AKP51849.1"/>
    <property type="molecule type" value="Genomic_DNA"/>
</dbReference>
<keyword evidence="10" id="KW-1185">Reference proteome</keyword>
<reference evidence="9 10" key="1">
    <citation type="submission" date="2015-07" db="EMBL/GenBank/DDBJ databases">
        <authorList>
            <person name="Kim K.M."/>
        </authorList>
    </citation>
    <scope>NUCLEOTIDE SEQUENCE [LARGE SCALE GENOMIC DNA]</scope>
    <source>
        <strain evidence="9 10">KCTC 12363</strain>
    </source>
</reference>
<dbReference type="SUPFAM" id="SSF144091">
    <property type="entry name" value="Rhomboid-like"/>
    <property type="match status" value="1"/>
</dbReference>